<evidence type="ECO:0000256" key="13">
    <source>
        <dbReference type="PIRSR" id="PIRSR000168-1"/>
    </source>
</evidence>
<comment type="catalytic activity">
    <reaction evidence="1">
        <text>a 2,3-saturated acyl-CoA + O2 = a (2E)-enoyl-CoA + H2O2</text>
        <dbReference type="Rhea" id="RHEA:38959"/>
        <dbReference type="ChEBI" id="CHEBI:15379"/>
        <dbReference type="ChEBI" id="CHEBI:16240"/>
        <dbReference type="ChEBI" id="CHEBI:58856"/>
        <dbReference type="ChEBI" id="CHEBI:65111"/>
        <dbReference type="EC" id="1.3.3.6"/>
    </reaction>
</comment>
<evidence type="ECO:0000256" key="12">
    <source>
        <dbReference type="PIRNR" id="PIRNR000168"/>
    </source>
</evidence>
<dbReference type="PIRSF" id="PIRSF000168">
    <property type="entry name" value="Acyl-CoA_oxidase"/>
    <property type="match status" value="1"/>
</dbReference>
<sequence length="678" mass="75317">MTESTKSQTVLDLESARRNSTLNVALVREFLHGGEGAWKSHERVVRVLSSEPVFDKSYKYHATKEESYLKALSMQKRIEELRVLNNWDATDMSFVQAALDEPLPIGLHKMAFEPVITSQGSEELKNRFLALTQSNGIIGCYLQTELGHGTNVAQLETTAVYLPDTEEFEINSPTLTSTKWWIGALGKTATHGVVQARLILPGNKDMGPHLFLIQLRSLDNHKVLPGIKIGDIGPKAMAGFPAVDNGFARFDHLRVPRVNMLSKFSQVTKEGGYVKPPHAKLNYGGMLSIRAGMVSSSARALAKSITIALRYATIRRQGNNQGGLERQVIQYPSVHRRLLPILSRAYVYTLLGGNMLKKYSNLSEELSRGVTASLPELHAITSGLKVLVTTSTIEDIEVARRSMGGHGYSAYAAVGKIYADIVPSATFEGDNYVLDQQVVRAALKSYTSFSSSDNYSPFSSYLRLLKTKSSDQIVNRETPDWRDWKVLINTLEWRAARSIEYQQKAREAGILDSSCDQRLSQAVTEAYVATQVGDMILSVSGAQLGKSERVVQDLLTLYLLSTVESSVADLLSLRIIRPGTGEDFDAINSLRHELTSSLRDLVPEAISLSDSFGYSDWELDSVLGVYDGNVYEALWDKVQHEPLNQTEVPRGYEEYIKPMLDNGRKLAQERSSIIKTKL</sequence>
<dbReference type="Pfam" id="PF14749">
    <property type="entry name" value="Acyl-CoA_ox_N"/>
    <property type="match status" value="1"/>
</dbReference>
<feature type="domain" description="Acyl-CoA oxidase C-terminal" evidence="15">
    <location>
        <begin position="484"/>
        <end position="660"/>
    </location>
</feature>
<dbReference type="PANTHER" id="PTHR10909:SF250">
    <property type="entry name" value="PEROXISOMAL ACYL-COENZYME A OXIDASE 1"/>
    <property type="match status" value="1"/>
</dbReference>
<evidence type="ECO:0000313" key="19">
    <source>
        <dbReference type="Proteomes" id="UP000217199"/>
    </source>
</evidence>
<keyword evidence="8" id="KW-0276">Fatty acid metabolism</keyword>
<dbReference type="AlphaFoldDB" id="A0A286U7U5"/>
<dbReference type="GO" id="GO:0033540">
    <property type="term" value="P:fatty acid beta-oxidation using acyl-CoA oxidase"/>
    <property type="evidence" value="ECO:0007669"/>
    <property type="project" value="UniProtKB-UniPathway"/>
</dbReference>
<keyword evidence="6 12" id="KW-0285">Flavoprotein</keyword>
<comment type="pathway">
    <text evidence="4">Lipid metabolism; peroxisomal fatty acid beta-oxidation.</text>
</comment>
<keyword evidence="10" id="KW-0443">Lipid metabolism</keyword>
<dbReference type="InterPro" id="IPR046373">
    <property type="entry name" value="Acyl-CoA_Oxase/DH_mid-dom_sf"/>
</dbReference>
<feature type="active site" description="Proton acceptor" evidence="13">
    <location>
        <position position="428"/>
    </location>
</feature>
<evidence type="ECO:0000259" key="15">
    <source>
        <dbReference type="Pfam" id="PF01756"/>
    </source>
</evidence>
<evidence type="ECO:0000256" key="14">
    <source>
        <dbReference type="PIRSR" id="PIRSR000168-2"/>
    </source>
</evidence>
<dbReference type="GO" id="GO:0005777">
    <property type="term" value="C:peroxisome"/>
    <property type="evidence" value="ECO:0007669"/>
    <property type="project" value="UniProtKB-SubCell"/>
</dbReference>
<dbReference type="Gene3D" id="1.20.140.10">
    <property type="entry name" value="Butyryl-CoA Dehydrogenase, subunit A, domain 3"/>
    <property type="match status" value="2"/>
</dbReference>
<comment type="subcellular location">
    <subcellularLocation>
        <location evidence="3">Peroxisome</location>
    </subcellularLocation>
</comment>
<dbReference type="Pfam" id="PF22924">
    <property type="entry name" value="ACOX_C_alpha1"/>
    <property type="match status" value="1"/>
</dbReference>
<name>A0A286U7U5_9AGAM</name>
<dbReference type="InterPro" id="IPR055060">
    <property type="entry name" value="ACOX_C_alpha1"/>
</dbReference>
<accession>A0A286U7U5</accession>
<comment type="similarity">
    <text evidence="5 12">Belongs to the acyl-CoA oxidase family.</text>
</comment>
<feature type="binding site" evidence="14">
    <location>
        <position position="183"/>
    </location>
    <ligand>
        <name>FAD</name>
        <dbReference type="ChEBI" id="CHEBI:57692"/>
    </ligand>
</feature>
<dbReference type="InterPro" id="IPR002655">
    <property type="entry name" value="Acyl-CoA_oxidase_C"/>
</dbReference>
<feature type="binding site" evidence="14">
    <location>
        <position position="144"/>
    </location>
    <ligand>
        <name>FAD</name>
        <dbReference type="ChEBI" id="CHEBI:57692"/>
    </ligand>
</feature>
<dbReference type="InParanoid" id="A0A286U7U5"/>
<dbReference type="FunFam" id="1.20.140.10:FF:000015">
    <property type="entry name" value="Acyl-coenzyme A oxidase"/>
    <property type="match status" value="1"/>
</dbReference>
<dbReference type="Proteomes" id="UP000217199">
    <property type="component" value="Unassembled WGS sequence"/>
</dbReference>
<keyword evidence="7 12" id="KW-0274">FAD</keyword>
<evidence type="ECO:0000256" key="7">
    <source>
        <dbReference type="ARBA" id="ARBA00022827"/>
    </source>
</evidence>
<feature type="domain" description="Acyl-CoA oxidase C-alpha1" evidence="17">
    <location>
        <begin position="283"/>
        <end position="442"/>
    </location>
</feature>
<dbReference type="EMBL" id="NBII01000009">
    <property type="protein sequence ID" value="PAV15663.1"/>
    <property type="molecule type" value="Genomic_DNA"/>
</dbReference>
<dbReference type="GO" id="GO:0005504">
    <property type="term" value="F:fatty acid binding"/>
    <property type="evidence" value="ECO:0007669"/>
    <property type="project" value="TreeGrafter"/>
</dbReference>
<evidence type="ECO:0000256" key="9">
    <source>
        <dbReference type="ARBA" id="ARBA00023002"/>
    </source>
</evidence>
<evidence type="ECO:0000256" key="11">
    <source>
        <dbReference type="ARBA" id="ARBA00023140"/>
    </source>
</evidence>
<dbReference type="GO" id="GO:0071949">
    <property type="term" value="F:FAD binding"/>
    <property type="evidence" value="ECO:0007669"/>
    <property type="project" value="InterPro"/>
</dbReference>
<dbReference type="SUPFAM" id="SSF56645">
    <property type="entry name" value="Acyl-CoA dehydrogenase NM domain-like"/>
    <property type="match status" value="1"/>
</dbReference>
<dbReference type="InterPro" id="IPR029320">
    <property type="entry name" value="Acyl-CoA_ox_N"/>
</dbReference>
<dbReference type="UniPathway" id="UPA00661"/>
<dbReference type="InterPro" id="IPR012258">
    <property type="entry name" value="Acyl-CoA_oxidase"/>
</dbReference>
<evidence type="ECO:0000259" key="16">
    <source>
        <dbReference type="Pfam" id="PF14749"/>
    </source>
</evidence>
<dbReference type="GO" id="GO:0003997">
    <property type="term" value="F:acyl-CoA oxidase activity"/>
    <property type="evidence" value="ECO:0007669"/>
    <property type="project" value="UniProtKB-EC"/>
</dbReference>
<dbReference type="Gene3D" id="2.40.110.10">
    <property type="entry name" value="Butyryl-CoA Dehydrogenase, subunit A, domain 2"/>
    <property type="match status" value="1"/>
</dbReference>
<comment type="cofactor">
    <cofactor evidence="2">
        <name>FAD</name>
        <dbReference type="ChEBI" id="CHEBI:57692"/>
    </cofactor>
</comment>
<evidence type="ECO:0000256" key="1">
    <source>
        <dbReference type="ARBA" id="ARBA00001201"/>
    </source>
</evidence>
<gene>
    <name evidence="18" type="ORF">PNOK_0852100</name>
</gene>
<evidence type="ECO:0000259" key="17">
    <source>
        <dbReference type="Pfam" id="PF22924"/>
    </source>
</evidence>
<comment type="caution">
    <text evidence="18">The sequence shown here is derived from an EMBL/GenBank/DDBJ whole genome shotgun (WGS) entry which is preliminary data.</text>
</comment>
<evidence type="ECO:0000256" key="2">
    <source>
        <dbReference type="ARBA" id="ARBA00001974"/>
    </source>
</evidence>
<evidence type="ECO:0000256" key="8">
    <source>
        <dbReference type="ARBA" id="ARBA00022832"/>
    </source>
</evidence>
<dbReference type="GO" id="GO:0055088">
    <property type="term" value="P:lipid homeostasis"/>
    <property type="evidence" value="ECO:0007669"/>
    <property type="project" value="TreeGrafter"/>
</dbReference>
<evidence type="ECO:0000256" key="3">
    <source>
        <dbReference type="ARBA" id="ARBA00004275"/>
    </source>
</evidence>
<dbReference type="PANTHER" id="PTHR10909">
    <property type="entry name" value="ELECTRON TRANSPORT OXIDOREDUCTASE"/>
    <property type="match status" value="1"/>
</dbReference>
<proteinExistence type="inferred from homology"/>
<evidence type="ECO:0000256" key="6">
    <source>
        <dbReference type="ARBA" id="ARBA00022630"/>
    </source>
</evidence>
<reference evidence="18 19" key="1">
    <citation type="journal article" date="2017" name="Mol. Ecol.">
        <title>Comparative and population genomic landscape of Phellinus noxius: A hypervariable fungus causing root rot in trees.</title>
        <authorList>
            <person name="Chung C.L."/>
            <person name="Lee T.J."/>
            <person name="Akiba M."/>
            <person name="Lee H.H."/>
            <person name="Kuo T.H."/>
            <person name="Liu D."/>
            <person name="Ke H.M."/>
            <person name="Yokoi T."/>
            <person name="Roa M.B."/>
            <person name="Lu M.J."/>
            <person name="Chang Y.Y."/>
            <person name="Ann P.J."/>
            <person name="Tsai J.N."/>
            <person name="Chen C.Y."/>
            <person name="Tzean S.S."/>
            <person name="Ota Y."/>
            <person name="Hattori T."/>
            <person name="Sahashi N."/>
            <person name="Liou R.F."/>
            <person name="Kikuchi T."/>
            <person name="Tsai I.J."/>
        </authorList>
    </citation>
    <scope>NUCLEOTIDE SEQUENCE [LARGE SCALE GENOMIC DNA]</scope>
    <source>
        <strain evidence="18 19">FFPRI411160</strain>
    </source>
</reference>
<dbReference type="STRING" id="2282107.A0A286U7U5"/>
<dbReference type="InterPro" id="IPR009100">
    <property type="entry name" value="AcylCoA_DH/oxidase_NM_dom_sf"/>
</dbReference>
<dbReference type="InterPro" id="IPR036250">
    <property type="entry name" value="AcylCo_DH-like_C"/>
</dbReference>
<organism evidence="18 19">
    <name type="scientific">Pyrrhoderma noxium</name>
    <dbReference type="NCBI Taxonomy" id="2282107"/>
    <lineage>
        <taxon>Eukaryota</taxon>
        <taxon>Fungi</taxon>
        <taxon>Dikarya</taxon>
        <taxon>Basidiomycota</taxon>
        <taxon>Agaricomycotina</taxon>
        <taxon>Agaricomycetes</taxon>
        <taxon>Hymenochaetales</taxon>
        <taxon>Hymenochaetaceae</taxon>
        <taxon>Pyrrhoderma</taxon>
    </lineage>
</organism>
<evidence type="ECO:0000313" key="18">
    <source>
        <dbReference type="EMBL" id="PAV15663.1"/>
    </source>
</evidence>
<evidence type="ECO:0000256" key="10">
    <source>
        <dbReference type="ARBA" id="ARBA00023098"/>
    </source>
</evidence>
<keyword evidence="19" id="KW-1185">Reference proteome</keyword>
<protein>
    <recommendedName>
        <fullName evidence="12">Acyl-coenzyme A oxidase</fullName>
    </recommendedName>
</protein>
<dbReference type="InterPro" id="IPR037069">
    <property type="entry name" value="AcylCoA_DH/ox_N_sf"/>
</dbReference>
<dbReference type="Pfam" id="PF01756">
    <property type="entry name" value="ACOX"/>
    <property type="match status" value="1"/>
</dbReference>
<feature type="domain" description="Acyl-coenzyme A oxidase N-terminal" evidence="16">
    <location>
        <begin position="28"/>
        <end position="134"/>
    </location>
</feature>
<dbReference type="SUPFAM" id="SSF47203">
    <property type="entry name" value="Acyl-CoA dehydrogenase C-terminal domain-like"/>
    <property type="match status" value="2"/>
</dbReference>
<dbReference type="OrthoDB" id="538336at2759"/>
<dbReference type="Gene3D" id="1.10.540.10">
    <property type="entry name" value="Acyl-CoA dehydrogenase/oxidase, N-terminal domain"/>
    <property type="match status" value="1"/>
</dbReference>
<evidence type="ECO:0000256" key="5">
    <source>
        <dbReference type="ARBA" id="ARBA00006288"/>
    </source>
</evidence>
<dbReference type="FunFam" id="2.40.110.10:FF:000003">
    <property type="entry name" value="Acyl-coenzyme A oxidase"/>
    <property type="match status" value="1"/>
</dbReference>
<keyword evidence="9" id="KW-0560">Oxidoreductase</keyword>
<evidence type="ECO:0000256" key="4">
    <source>
        <dbReference type="ARBA" id="ARBA00004846"/>
    </source>
</evidence>
<keyword evidence="11" id="KW-0576">Peroxisome</keyword>